<evidence type="ECO:0000313" key="2">
    <source>
        <dbReference type="EMBL" id="WNG43335.1"/>
    </source>
</evidence>
<keyword evidence="3" id="KW-1185">Reference proteome</keyword>
<reference evidence="2 3" key="1">
    <citation type="submission" date="2019-08" db="EMBL/GenBank/DDBJ databases">
        <title>Archangium and Cystobacter genomes.</title>
        <authorList>
            <person name="Chen I.-C.K."/>
            <person name="Wielgoss S."/>
        </authorList>
    </citation>
    <scope>NUCLEOTIDE SEQUENCE [LARGE SCALE GENOMIC DNA]</scope>
    <source>
        <strain evidence="2 3">Cbm 6</strain>
    </source>
</reference>
<evidence type="ECO:0000313" key="3">
    <source>
        <dbReference type="Proteomes" id="UP001611383"/>
    </source>
</evidence>
<sequence length="88" mass="8897">MNAKRLLSSALLLAGLLAVTACGKAEIGEECDETGSTDECVEGGICDTLGGDTTGLQCLKICTQDSDCPATQACTGVSGSNQKACHNK</sequence>
<evidence type="ECO:0000256" key="1">
    <source>
        <dbReference type="SAM" id="SignalP"/>
    </source>
</evidence>
<proteinExistence type="predicted"/>
<feature type="chain" id="PRO_5046999214" description="Lipoprotein" evidence="1">
    <location>
        <begin position="22"/>
        <end position="88"/>
    </location>
</feature>
<keyword evidence="1" id="KW-0732">Signal</keyword>
<gene>
    <name evidence="2" type="ORF">F0U60_03915</name>
</gene>
<dbReference type="RefSeq" id="WP_395814077.1">
    <property type="nucleotide sequence ID" value="NZ_CP043494.1"/>
</dbReference>
<dbReference type="Proteomes" id="UP001611383">
    <property type="component" value="Chromosome"/>
</dbReference>
<feature type="signal peptide" evidence="1">
    <location>
        <begin position="1"/>
        <end position="21"/>
    </location>
</feature>
<dbReference type="EMBL" id="CP043494">
    <property type="protein sequence ID" value="WNG43335.1"/>
    <property type="molecule type" value="Genomic_DNA"/>
</dbReference>
<name>A0ABY9WLK8_9BACT</name>
<dbReference type="PROSITE" id="PS51257">
    <property type="entry name" value="PROKAR_LIPOPROTEIN"/>
    <property type="match status" value="1"/>
</dbReference>
<protein>
    <recommendedName>
        <fullName evidence="4">Lipoprotein</fullName>
    </recommendedName>
</protein>
<evidence type="ECO:0008006" key="4">
    <source>
        <dbReference type="Google" id="ProtNLM"/>
    </source>
</evidence>
<organism evidence="2 3">
    <name type="scientific">Archangium minus</name>
    <dbReference type="NCBI Taxonomy" id="83450"/>
    <lineage>
        <taxon>Bacteria</taxon>
        <taxon>Pseudomonadati</taxon>
        <taxon>Myxococcota</taxon>
        <taxon>Myxococcia</taxon>
        <taxon>Myxococcales</taxon>
        <taxon>Cystobacterineae</taxon>
        <taxon>Archangiaceae</taxon>
        <taxon>Archangium</taxon>
    </lineage>
</organism>
<accession>A0ABY9WLK8</accession>